<evidence type="ECO:0000256" key="1">
    <source>
        <dbReference type="SAM" id="Phobius"/>
    </source>
</evidence>
<evidence type="ECO:0000313" key="3">
    <source>
        <dbReference type="Proteomes" id="UP000001349"/>
    </source>
</evidence>
<dbReference type="HOGENOM" id="CLU_3097333_0_0_9"/>
<dbReference type="KEGG" id="cce:Ccel_0238"/>
<keyword evidence="1" id="KW-0812">Transmembrane</keyword>
<dbReference type="Proteomes" id="UP000001349">
    <property type="component" value="Chromosome"/>
</dbReference>
<gene>
    <name evidence="2" type="ordered locus">Ccel_0238</name>
</gene>
<dbReference type="STRING" id="394503.Ccel_0238"/>
<name>B8I545_RUMCH</name>
<keyword evidence="1" id="KW-0472">Membrane</keyword>
<keyword evidence="1" id="KW-1133">Transmembrane helix</keyword>
<protein>
    <submittedName>
        <fullName evidence="2">Uncharacterized protein</fullName>
    </submittedName>
</protein>
<keyword evidence="3" id="KW-1185">Reference proteome</keyword>
<proteinExistence type="predicted"/>
<sequence length="51" mass="6269">MYFVGSVIVIAFFTFSYTFFFKIKKYIYSKKCSWYNTKNNTNFTCKYILKM</sequence>
<feature type="transmembrane region" description="Helical" evidence="1">
    <location>
        <begin position="6"/>
        <end position="23"/>
    </location>
</feature>
<evidence type="ECO:0000313" key="2">
    <source>
        <dbReference type="EMBL" id="ACL74625.1"/>
    </source>
</evidence>
<dbReference type="EMBL" id="CP001348">
    <property type="protein sequence ID" value="ACL74625.1"/>
    <property type="molecule type" value="Genomic_DNA"/>
</dbReference>
<dbReference type="AlphaFoldDB" id="B8I545"/>
<reference evidence="2 3" key="1">
    <citation type="submission" date="2009-01" db="EMBL/GenBank/DDBJ databases">
        <title>Complete sequence of Clostridium cellulolyticum H10.</title>
        <authorList>
            <consortium name="US DOE Joint Genome Institute"/>
            <person name="Lucas S."/>
            <person name="Copeland A."/>
            <person name="Lapidus A."/>
            <person name="Glavina del Rio T."/>
            <person name="Dalin E."/>
            <person name="Tice H."/>
            <person name="Bruce D."/>
            <person name="Goodwin L."/>
            <person name="Pitluck S."/>
            <person name="Chertkov O."/>
            <person name="Saunders E."/>
            <person name="Brettin T."/>
            <person name="Detter J.C."/>
            <person name="Han C."/>
            <person name="Larimer F."/>
            <person name="Land M."/>
            <person name="Hauser L."/>
            <person name="Kyrpides N."/>
            <person name="Ivanova N."/>
            <person name="Zhou J."/>
            <person name="Richardson P."/>
        </authorList>
    </citation>
    <scope>NUCLEOTIDE SEQUENCE [LARGE SCALE GENOMIC DNA]</scope>
    <source>
        <strain evidence="3">ATCC 35319 / DSM 5812 / JCM 6584 / H10</strain>
    </source>
</reference>
<accession>B8I545</accession>
<organism evidence="2 3">
    <name type="scientific">Ruminiclostridium cellulolyticum (strain ATCC 35319 / DSM 5812 / JCM 6584 / H10)</name>
    <name type="common">Clostridium cellulolyticum</name>
    <dbReference type="NCBI Taxonomy" id="394503"/>
    <lineage>
        <taxon>Bacteria</taxon>
        <taxon>Bacillati</taxon>
        <taxon>Bacillota</taxon>
        <taxon>Clostridia</taxon>
        <taxon>Eubacteriales</taxon>
        <taxon>Oscillospiraceae</taxon>
        <taxon>Ruminiclostridium</taxon>
    </lineage>
</organism>